<evidence type="ECO:0000313" key="4">
    <source>
        <dbReference type="Proteomes" id="UP000462449"/>
    </source>
</evidence>
<keyword evidence="3" id="KW-1185">Reference proteome</keyword>
<dbReference type="RefSeq" id="WP_156194822.1">
    <property type="nucleotide sequence ID" value="NZ_QTZN02000006.1"/>
</dbReference>
<dbReference type="Proteomes" id="UP000462449">
    <property type="component" value="Unassembled WGS sequence"/>
</dbReference>
<protein>
    <submittedName>
        <fullName evidence="1">Uncharacterized protein</fullName>
    </submittedName>
</protein>
<reference evidence="2 3" key="1">
    <citation type="submission" date="2019-11" db="EMBL/GenBank/DDBJ databases">
        <title>Draft genome sequence of Labilibaculum sp. strain SYP isolated from Black Sea.</title>
        <authorList>
            <person name="Yadav S."/>
            <person name="Villanueva L."/>
        </authorList>
    </citation>
    <scope>NUCLEOTIDE SEQUENCE [LARGE SCALE GENOMIC DNA]</scope>
    <source>
        <strain evidence="2 3">44</strain>
    </source>
</reference>
<evidence type="ECO:0000313" key="1">
    <source>
        <dbReference type="EMBL" id="MUP36960.1"/>
    </source>
</evidence>
<dbReference type="EMBL" id="QTZN02000006">
    <property type="protein sequence ID" value="MVB06165.1"/>
    <property type="molecule type" value="Genomic_DNA"/>
</dbReference>
<name>A0A7M4D2T1_9BACT</name>
<sequence>MIEGNYPFQIVDSLIFEEGLELLQIKVDTKPKNFISTIETHLRNGLEIKELDKKYFRKRIKEVHSATNKRDFVAGISNYSADTIFIPIQDGSLISIIEAKDLEGLWKPIQYWPISGCGNSYYSECILPNQTLLFTVKKNFGSIQTSMRLRLHGTNTIFVSKEYVGTIGLDMFKLKENVVQDYRHILCDKVFFLESPRFGNFHREADIEIEIIEETD</sequence>
<dbReference type="AlphaFoldDB" id="A0A7M4D2T1"/>
<gene>
    <name evidence="2" type="ORF">DWB62_003945</name>
    <name evidence="1" type="ORF">GNY23_03945</name>
</gene>
<comment type="caution">
    <text evidence="1">The sequence shown here is derived from an EMBL/GenBank/DDBJ whole genome shotgun (WGS) entry which is preliminary data.</text>
</comment>
<proteinExistence type="predicted"/>
<evidence type="ECO:0000313" key="3">
    <source>
        <dbReference type="Proteomes" id="UP000285951"/>
    </source>
</evidence>
<organism evidence="1 4">
    <name type="scientific">Labilibaculum euxinus</name>
    <dbReference type="NCBI Taxonomy" id="2686357"/>
    <lineage>
        <taxon>Bacteria</taxon>
        <taxon>Pseudomonadati</taxon>
        <taxon>Bacteroidota</taxon>
        <taxon>Bacteroidia</taxon>
        <taxon>Marinilabiliales</taxon>
        <taxon>Marinifilaceae</taxon>
        <taxon>Labilibaculum</taxon>
    </lineage>
</organism>
<accession>A0A7M4D2T1</accession>
<reference evidence="1 4" key="2">
    <citation type="submission" date="2019-12" db="EMBL/GenBank/DDBJ databases">
        <title>Draft genome sequence of Labilibaculum sp. strain 44 isolated from deep waters of Black Sea.</title>
        <authorList>
            <person name="Yadav S."/>
            <person name="Villanueva L."/>
        </authorList>
    </citation>
    <scope>NUCLEOTIDE SEQUENCE [LARGE SCALE GENOMIC DNA]</scope>
    <source>
        <strain evidence="1 4">44</strain>
    </source>
</reference>
<dbReference type="Proteomes" id="UP000285951">
    <property type="component" value="Unassembled WGS sequence"/>
</dbReference>
<dbReference type="OrthoDB" id="1409248at2"/>
<dbReference type="EMBL" id="WOTW01000006">
    <property type="protein sequence ID" value="MUP36960.1"/>
    <property type="molecule type" value="Genomic_DNA"/>
</dbReference>
<evidence type="ECO:0000313" key="2">
    <source>
        <dbReference type="EMBL" id="MVB06165.1"/>
    </source>
</evidence>